<dbReference type="InterPro" id="IPR016024">
    <property type="entry name" value="ARM-type_fold"/>
</dbReference>
<dbReference type="OrthoDB" id="760868at2759"/>
<reference evidence="19" key="2">
    <citation type="journal article" date="2011" name="Proc. Natl. Acad. Sci. U.S.A.">
        <title>Obligate biotrophy features unraveled by the genomic analysis of rust fungi.</title>
        <authorList>
            <person name="Duplessis S."/>
            <person name="Cuomo C.A."/>
            <person name="Lin Y.-C."/>
            <person name="Aerts A."/>
            <person name="Tisserant E."/>
            <person name="Veneault-Fourrey C."/>
            <person name="Joly D.L."/>
            <person name="Hacquard S."/>
            <person name="Amselem J."/>
            <person name="Cantarel B.L."/>
            <person name="Chiu R."/>
            <person name="Coutinho P.M."/>
            <person name="Feau N."/>
            <person name="Field M."/>
            <person name="Frey P."/>
            <person name="Gelhaye E."/>
            <person name="Goldberg J."/>
            <person name="Grabherr M.G."/>
            <person name="Kodira C.D."/>
            <person name="Kohler A."/>
            <person name="Kuees U."/>
            <person name="Lindquist E.A."/>
            <person name="Lucas S.M."/>
            <person name="Mago R."/>
            <person name="Mauceli E."/>
            <person name="Morin E."/>
            <person name="Murat C."/>
            <person name="Pangilinan J.L."/>
            <person name="Park R."/>
            <person name="Pearson M."/>
            <person name="Quesneville H."/>
            <person name="Rouhier N."/>
            <person name="Sakthikumar S."/>
            <person name="Salamov A.A."/>
            <person name="Schmutz J."/>
            <person name="Selles B."/>
            <person name="Shapiro H."/>
            <person name="Tanguay P."/>
            <person name="Tuskan G.A."/>
            <person name="Henrissat B."/>
            <person name="Van de Peer Y."/>
            <person name="Rouze P."/>
            <person name="Ellis J.G."/>
            <person name="Dodds P.N."/>
            <person name="Schein J.E."/>
            <person name="Zhong S."/>
            <person name="Hamelin R.C."/>
            <person name="Grigoriev I.V."/>
            <person name="Szabo L.J."/>
            <person name="Martin F."/>
        </authorList>
    </citation>
    <scope>NUCLEOTIDE SEQUENCE [LARGE SCALE GENOMIC DNA]</scope>
    <source>
        <strain evidence="19">CRL 75-36-700-3 / race SCCL</strain>
    </source>
</reference>
<dbReference type="eggNOG" id="KOG1991">
    <property type="taxonomic scope" value="Eukaryota"/>
</dbReference>
<name>E3KMV4_PUCGT</name>
<dbReference type="SMART" id="SM00173">
    <property type="entry name" value="RAS"/>
    <property type="match status" value="1"/>
</dbReference>
<dbReference type="PROSITE" id="PS51420">
    <property type="entry name" value="RHO"/>
    <property type="match status" value="1"/>
</dbReference>
<comment type="subcellular location">
    <subcellularLocation>
        <location evidence="2">Cell membrane</location>
        <topology evidence="2">Lipid-anchor</topology>
        <orientation evidence="2">Cytoplasmic side</orientation>
    </subcellularLocation>
    <subcellularLocation>
        <location evidence="3">Cytoplasm</location>
    </subcellularLocation>
    <subcellularLocation>
        <location evidence="1">Nucleus</location>
    </subcellularLocation>
</comment>
<dbReference type="SMART" id="SM00175">
    <property type="entry name" value="RAB"/>
    <property type="match status" value="1"/>
</dbReference>
<keyword evidence="14" id="KW-0449">Lipoprotein</keyword>
<keyword evidence="13" id="KW-0539">Nucleus</keyword>
<protein>
    <recommendedName>
        <fullName evidence="17">Importin N-terminal domain-containing protein</fullName>
    </recommendedName>
</protein>
<evidence type="ECO:0000256" key="7">
    <source>
        <dbReference type="ARBA" id="ARBA00022481"/>
    </source>
</evidence>
<feature type="compositionally biased region" description="Acidic residues" evidence="16">
    <location>
        <begin position="1070"/>
        <end position="1088"/>
    </location>
</feature>
<evidence type="ECO:0000313" key="18">
    <source>
        <dbReference type="EMBL" id="EFP85803.2"/>
    </source>
</evidence>
<dbReference type="PROSITE" id="PS51419">
    <property type="entry name" value="RAB"/>
    <property type="match status" value="1"/>
</dbReference>
<evidence type="ECO:0000256" key="1">
    <source>
        <dbReference type="ARBA" id="ARBA00004123"/>
    </source>
</evidence>
<organism evidence="18 19">
    <name type="scientific">Puccinia graminis f. sp. tritici (strain CRL 75-36-700-3 / race SCCL)</name>
    <name type="common">Black stem rust fungus</name>
    <dbReference type="NCBI Taxonomy" id="418459"/>
    <lineage>
        <taxon>Eukaryota</taxon>
        <taxon>Fungi</taxon>
        <taxon>Dikarya</taxon>
        <taxon>Basidiomycota</taxon>
        <taxon>Pucciniomycotina</taxon>
        <taxon>Pucciniomycetes</taxon>
        <taxon>Pucciniales</taxon>
        <taxon>Pucciniaceae</taxon>
        <taxon>Puccinia</taxon>
    </lineage>
</organism>
<reference key="1">
    <citation type="submission" date="2007-01" db="EMBL/GenBank/DDBJ databases">
        <title>The Genome Sequence of Puccinia graminis f. sp. tritici Strain CRL 75-36-700-3.</title>
        <authorList>
            <consortium name="The Broad Institute Genome Sequencing Platform"/>
            <person name="Birren B."/>
            <person name="Lander E."/>
            <person name="Galagan J."/>
            <person name="Nusbaum C."/>
            <person name="Devon K."/>
            <person name="Cuomo C."/>
            <person name="Jaffe D."/>
            <person name="Butler J."/>
            <person name="Alvarez P."/>
            <person name="Gnerre S."/>
            <person name="Grabherr M."/>
            <person name="Mauceli E."/>
            <person name="Brockman W."/>
            <person name="Young S."/>
            <person name="LaButti K."/>
            <person name="Sykes S."/>
            <person name="DeCaprio D."/>
            <person name="Crawford M."/>
            <person name="Koehrsen M."/>
            <person name="Engels R."/>
            <person name="Montgomery P."/>
            <person name="Pearson M."/>
            <person name="Howarth C."/>
            <person name="Larson L."/>
            <person name="White J."/>
            <person name="Zeng Q."/>
            <person name="Kodira C."/>
            <person name="Yandava C."/>
            <person name="Alvarado L."/>
            <person name="O'Leary S."/>
            <person name="Szabo L."/>
            <person name="Dean R."/>
            <person name="Schein J."/>
        </authorList>
    </citation>
    <scope>NUCLEOTIDE SEQUENCE</scope>
    <source>
        <strain>CRL 75-36-700-3</strain>
    </source>
</reference>
<dbReference type="GO" id="GO:0005635">
    <property type="term" value="C:nuclear envelope"/>
    <property type="evidence" value="ECO:0000318"/>
    <property type="project" value="GO_Central"/>
</dbReference>
<dbReference type="SUPFAM" id="SSF52540">
    <property type="entry name" value="P-loop containing nucleoside triphosphate hydrolases"/>
    <property type="match status" value="1"/>
</dbReference>
<keyword evidence="19" id="KW-1185">Reference proteome</keyword>
<dbReference type="KEGG" id="pgr:PGTG_11132"/>
<dbReference type="InterPro" id="IPR001806">
    <property type="entry name" value="Small_GTPase"/>
</dbReference>
<dbReference type="FunFam" id="1.25.10.10:FF:000244">
    <property type="entry name" value="Nonsense-mediated mRNA decay protein"/>
    <property type="match status" value="1"/>
</dbReference>
<dbReference type="GO" id="GO:0031267">
    <property type="term" value="F:small GTPase binding"/>
    <property type="evidence" value="ECO:0007669"/>
    <property type="project" value="InterPro"/>
</dbReference>
<keyword evidence="12" id="KW-0472">Membrane</keyword>
<dbReference type="SMART" id="SM00176">
    <property type="entry name" value="RAN"/>
    <property type="match status" value="1"/>
</dbReference>
<dbReference type="SUPFAM" id="SSF48371">
    <property type="entry name" value="ARM repeat"/>
    <property type="match status" value="1"/>
</dbReference>
<evidence type="ECO:0000256" key="14">
    <source>
        <dbReference type="ARBA" id="ARBA00023288"/>
    </source>
</evidence>
<keyword evidence="10" id="KW-0653">Protein transport</keyword>
<dbReference type="PROSITE" id="PS51421">
    <property type="entry name" value="RAS"/>
    <property type="match status" value="1"/>
</dbReference>
<evidence type="ECO:0000256" key="3">
    <source>
        <dbReference type="ARBA" id="ARBA00004496"/>
    </source>
</evidence>
<dbReference type="GeneID" id="10544378"/>
<dbReference type="GO" id="GO:0005829">
    <property type="term" value="C:cytosol"/>
    <property type="evidence" value="ECO:0000318"/>
    <property type="project" value="GO_Central"/>
</dbReference>
<comment type="similarity">
    <text evidence="4">Belongs to the small GTPase superfamily. Rho family.</text>
</comment>
<dbReference type="GO" id="GO:0005886">
    <property type="term" value="C:plasma membrane"/>
    <property type="evidence" value="ECO:0007669"/>
    <property type="project" value="UniProtKB-SubCell"/>
</dbReference>
<dbReference type="VEuPathDB" id="FungiDB:PGTG_11132"/>
<keyword evidence="11" id="KW-0342">GTP-binding</keyword>
<dbReference type="PRINTS" id="PR00449">
    <property type="entry name" value="RASTRNSFRMNG"/>
</dbReference>
<evidence type="ECO:0000256" key="16">
    <source>
        <dbReference type="SAM" id="MobiDB-lite"/>
    </source>
</evidence>
<dbReference type="NCBIfam" id="TIGR00231">
    <property type="entry name" value="small_GTP"/>
    <property type="match status" value="1"/>
</dbReference>
<dbReference type="GO" id="GO:0006606">
    <property type="term" value="P:protein import into nucleus"/>
    <property type="evidence" value="ECO:0000318"/>
    <property type="project" value="GO_Central"/>
</dbReference>
<keyword evidence="5" id="KW-0813">Transport</keyword>
<dbReference type="InParanoid" id="E3KMV4"/>
<dbReference type="PROSITE" id="PS50166">
    <property type="entry name" value="IMPORTIN_B_NT"/>
    <property type="match status" value="1"/>
</dbReference>
<feature type="domain" description="Importin N-terminal" evidence="17">
    <location>
        <begin position="148"/>
        <end position="233"/>
    </location>
</feature>
<evidence type="ECO:0000313" key="19">
    <source>
        <dbReference type="Proteomes" id="UP000008783"/>
    </source>
</evidence>
<dbReference type="InterPro" id="IPR027417">
    <property type="entry name" value="P-loop_NTPase"/>
</dbReference>
<dbReference type="SMART" id="SM00174">
    <property type="entry name" value="RHO"/>
    <property type="match status" value="1"/>
</dbReference>
<dbReference type="SMART" id="SM00913">
    <property type="entry name" value="IBN_N"/>
    <property type="match status" value="1"/>
</dbReference>
<evidence type="ECO:0000256" key="8">
    <source>
        <dbReference type="ARBA" id="ARBA00022490"/>
    </source>
</evidence>
<evidence type="ECO:0000256" key="4">
    <source>
        <dbReference type="ARBA" id="ARBA00010142"/>
    </source>
</evidence>
<keyword evidence="6" id="KW-1003">Cell membrane</keyword>
<evidence type="ECO:0000256" key="2">
    <source>
        <dbReference type="ARBA" id="ARBA00004342"/>
    </source>
</evidence>
<dbReference type="Gene3D" id="1.25.10.10">
    <property type="entry name" value="Leucine-rich Repeat Variant"/>
    <property type="match status" value="1"/>
</dbReference>
<dbReference type="GO" id="GO:0005525">
    <property type="term" value="F:GTP binding"/>
    <property type="evidence" value="ECO:0007669"/>
    <property type="project" value="UniProtKB-KW"/>
</dbReference>
<dbReference type="InterPro" id="IPR001494">
    <property type="entry name" value="Importin-beta_N"/>
</dbReference>
<evidence type="ECO:0000256" key="12">
    <source>
        <dbReference type="ARBA" id="ARBA00023136"/>
    </source>
</evidence>
<gene>
    <name evidence="18" type="ORF">PGTG_11132</name>
</gene>
<dbReference type="AlphaFoldDB" id="E3KMV4"/>
<dbReference type="PANTHER" id="PTHR10997:SF18">
    <property type="entry name" value="D-IMPORTIN 7_RANBP7"/>
    <property type="match status" value="1"/>
</dbReference>
<dbReference type="PANTHER" id="PTHR10997">
    <property type="entry name" value="IMPORTIN-7, 8, 11"/>
    <property type="match status" value="1"/>
</dbReference>
<keyword evidence="9" id="KW-0547">Nucleotide-binding</keyword>
<dbReference type="Gene3D" id="3.30.70.1390">
    <property type="entry name" value="ROC domain from the Parkinson's disease-associated leucine-rich repeat kinase 2"/>
    <property type="match status" value="1"/>
</dbReference>
<dbReference type="GO" id="GO:0003924">
    <property type="term" value="F:GTPase activity"/>
    <property type="evidence" value="ECO:0007669"/>
    <property type="project" value="InterPro"/>
</dbReference>
<evidence type="ECO:0000256" key="9">
    <source>
        <dbReference type="ARBA" id="ARBA00022741"/>
    </source>
</evidence>
<evidence type="ECO:0000256" key="10">
    <source>
        <dbReference type="ARBA" id="ARBA00022927"/>
    </source>
</evidence>
<keyword evidence="8" id="KW-0963">Cytoplasm</keyword>
<dbReference type="Proteomes" id="UP000008783">
    <property type="component" value="Unassembled WGS sequence"/>
</dbReference>
<dbReference type="RefSeq" id="XP_003330222.2">
    <property type="nucleotide sequence ID" value="XM_003330174.2"/>
</dbReference>
<evidence type="ECO:0000256" key="11">
    <source>
        <dbReference type="ARBA" id="ARBA00023134"/>
    </source>
</evidence>
<feature type="region of interest" description="Disordered" evidence="16">
    <location>
        <begin position="1095"/>
        <end position="1114"/>
    </location>
</feature>
<sequence>MSEIRRKLVIVGDGACGKTCLLIVFSKGTFPEVYVPTVFENYVADVEVDGKRVELALWDTAGQEDYDRLRPLSYPDSNVILICFAIDSPDSLDNVQEKWISEVLHFCQGLPIVLVGCKKDLRTDPKTIEELRRTSQKPVTPEESRHHAEAHLNQLQANPGFLSTLFSLVASADQPLPARQAAAIYLKNFTRSSYDHQSTRITAKPIDQSLQNNKISDQDRTFLKQHLLQAIASVPSSISTLLLPTLAVIISSDYPDRWPEVLPQTINLIGSNEFPLIQAGLLSLLEIMRLYRWSGRDKSQLRSNAITLSFPILLQLAQSLISHPPENYGLLPTPTSLDQANSNIGTLLYLILKIYKTSITAELPIFQQQQIIPWGQLFLAVIRKPLKNSPGFPSDPDDQDRWGWSKAKKWSYFILNRLYSRYGSPSQLPTNMLQYKPFADNFISSFAGPILRLYLEQVELFIQEHDWMSRKVICHTIIFFEECIRPKETWSVLKPQIPVLLSHFIFPLLCITEDEVCEFENQPEDYVRSQFAEFFEDICSNPSTISAGFLLALASGRKKTMFMSLLTFITDVCAKYPADHTPRDKDGALRSLAHLATVITETKSIRPNIEEFFSTYVFPEFRSEHAFIRARTCEVVRKFEIAGSEWSKQELLNTAYQGVTQCLSDPSLPVRVQAALTLPELCEHPQVHEGVAPHIGQIMKGLLALSNEVDLDSLTQATRSLVSKFSDELLPFAADMSQALHQSYMRLMSEIADARRRLGDEDDDSSEEKVLVAMNILKTLQQLVVGLEGNVNVLYQVEAASISLIKYTLKEEIVEIYDEALELLDSTQFALKTITNEQWDLFEIVYDVYKTSGADFVAEMFPSLDNYLTYGASYISSHPDTMNKMLDIYLSAMTSKTLSCSDRIIACKLADSMLLCLRGHADGAVPMFLEHTMRIIQRGITTIDPITTKALLMHALEVVLNAIYYNPGISMDVLIKNGWSSEFFGEWFSRLSSFKRTHDKKLSLLAISAILSISISEGVDNILAQSSGQLVLGALTLFESLPDAIRTRFELEKSYNLDSDDGSDLCSNGSDEDENGENDDEDVIDQPEEIYRGHVTSSRTKTHDSPSDNVTVPPSSLWSDEILWETPLDRLDAYCEFAAVMKNIETSGHPVLNIITNSLSTDQRDRLQKILKQANEGGEQVMKGHIQEAVQASRSWAQEIS</sequence>
<dbReference type="InterPro" id="IPR011989">
    <property type="entry name" value="ARM-like"/>
</dbReference>
<dbReference type="STRING" id="418459.E3KMV4"/>
<keyword evidence="15" id="KW-0636">Prenylation</keyword>
<evidence type="ECO:0000256" key="13">
    <source>
        <dbReference type="ARBA" id="ARBA00023242"/>
    </source>
</evidence>
<evidence type="ECO:0000259" key="17">
    <source>
        <dbReference type="PROSITE" id="PS50166"/>
    </source>
</evidence>
<dbReference type="Pfam" id="PF00071">
    <property type="entry name" value="Ras"/>
    <property type="match status" value="1"/>
</dbReference>
<evidence type="ECO:0000256" key="15">
    <source>
        <dbReference type="ARBA" id="ARBA00023289"/>
    </source>
</evidence>
<feature type="region of interest" description="Disordered" evidence="16">
    <location>
        <begin position="1058"/>
        <end position="1089"/>
    </location>
</feature>
<proteinExistence type="inferred from homology"/>
<keyword evidence="7" id="KW-0488">Methylation</keyword>
<dbReference type="EMBL" id="DS178296">
    <property type="protein sequence ID" value="EFP85803.2"/>
    <property type="molecule type" value="Genomic_DNA"/>
</dbReference>
<dbReference type="HOGENOM" id="CLU_004196_0_0_1"/>
<dbReference type="FunCoup" id="E3KMV4">
    <property type="interactions" value="777"/>
</dbReference>
<evidence type="ECO:0000256" key="5">
    <source>
        <dbReference type="ARBA" id="ARBA00022448"/>
    </source>
</evidence>
<accession>E3KMV4</accession>
<evidence type="ECO:0000256" key="6">
    <source>
        <dbReference type="ARBA" id="ARBA00022475"/>
    </source>
</evidence>
<dbReference type="InterPro" id="IPR005225">
    <property type="entry name" value="Small_GTP-bd"/>
</dbReference>
<dbReference type="FunFam" id="3.40.50.300:FF:000983">
    <property type="entry name" value="Rho family GTPase"/>
    <property type="match status" value="1"/>
</dbReference>